<dbReference type="PANTHER" id="PTHR37311">
    <property type="entry name" value="2-PHOSPHOSULFOLACTATE PHOSPHATASE-RELATED"/>
    <property type="match status" value="1"/>
</dbReference>
<dbReference type="SUPFAM" id="SSF142823">
    <property type="entry name" value="ComB-like"/>
    <property type="match status" value="1"/>
</dbReference>
<name>A0ABY1M5N0_RHORH</name>
<reference evidence="8 9" key="1">
    <citation type="submission" date="2017-04" db="EMBL/GenBank/DDBJ databases">
        <authorList>
            <person name="Varghese N."/>
            <person name="Submissions S."/>
        </authorList>
    </citation>
    <scope>NUCLEOTIDE SEQUENCE [LARGE SCALE GENOMIC DNA]</scope>
    <source>
        <strain evidence="8 9">J3</strain>
    </source>
</reference>
<evidence type="ECO:0000313" key="8">
    <source>
        <dbReference type="EMBL" id="SMG13448.1"/>
    </source>
</evidence>
<evidence type="ECO:0000256" key="1">
    <source>
        <dbReference type="ARBA" id="ARBA00001946"/>
    </source>
</evidence>
<sequence>MCEGRGVNPAHQQSHASVRFEWGLSGAVALGASDISVVVDVLSFTTTLSVAADRGIEVLPYWARDDSAAEYAARHDAVLAVGRSRAEAGEVSLSPRTVRDADNLHRLVLPSPNGSSIAYLPATSSTVVVGACLRNATAVAAWIAEVLSEGATVAVIAAGEKWPDGSLRPCVEDLWGAGAVLADVLVRRAELTASTEAEMAVAAWHAVRGNVNSSLEACASGRELIDMGYESDVAVAAEVDRSATVPVLVGDRFVDHRG</sequence>
<keyword evidence="5" id="KW-0378">Hydrolase</keyword>
<proteinExistence type="inferred from homology"/>
<comment type="cofactor">
    <cofactor evidence="1">
        <name>Mg(2+)</name>
        <dbReference type="ChEBI" id="CHEBI:18420"/>
    </cofactor>
</comment>
<evidence type="ECO:0000256" key="7">
    <source>
        <dbReference type="ARBA" id="ARBA00033711"/>
    </source>
</evidence>
<dbReference type="Gene3D" id="3.90.1560.10">
    <property type="entry name" value="ComB-like"/>
    <property type="match status" value="1"/>
</dbReference>
<dbReference type="EC" id="3.1.3.71" evidence="3"/>
<evidence type="ECO:0000256" key="6">
    <source>
        <dbReference type="ARBA" id="ARBA00022842"/>
    </source>
</evidence>
<comment type="catalytic activity">
    <reaction evidence="7">
        <text>(2R)-O-phospho-3-sulfolactate + H2O = (2R)-3-sulfolactate + phosphate</text>
        <dbReference type="Rhea" id="RHEA:23416"/>
        <dbReference type="ChEBI" id="CHEBI:15377"/>
        <dbReference type="ChEBI" id="CHEBI:15597"/>
        <dbReference type="ChEBI" id="CHEBI:43474"/>
        <dbReference type="ChEBI" id="CHEBI:58738"/>
        <dbReference type="EC" id="3.1.3.71"/>
    </reaction>
</comment>
<keyword evidence="9" id="KW-1185">Reference proteome</keyword>
<protein>
    <recommendedName>
        <fullName evidence="4">Probable 2-phosphosulfolactate phosphatase</fullName>
        <ecNumber evidence="3">3.1.3.71</ecNumber>
    </recommendedName>
</protein>
<organism evidence="8 9">
    <name type="scientific">Rhodococcus rhodochrous J3</name>
    <dbReference type="NCBI Taxonomy" id="903528"/>
    <lineage>
        <taxon>Bacteria</taxon>
        <taxon>Bacillati</taxon>
        <taxon>Actinomycetota</taxon>
        <taxon>Actinomycetes</taxon>
        <taxon>Mycobacteriales</taxon>
        <taxon>Nocardiaceae</taxon>
        <taxon>Rhodococcus</taxon>
    </lineage>
</organism>
<evidence type="ECO:0000256" key="4">
    <source>
        <dbReference type="ARBA" id="ARBA00021948"/>
    </source>
</evidence>
<evidence type="ECO:0000256" key="5">
    <source>
        <dbReference type="ARBA" id="ARBA00022801"/>
    </source>
</evidence>
<dbReference type="EMBL" id="FXAV01000001">
    <property type="protein sequence ID" value="SMG13448.1"/>
    <property type="molecule type" value="Genomic_DNA"/>
</dbReference>
<comment type="similarity">
    <text evidence="2">Belongs to the ComB family.</text>
</comment>
<dbReference type="InterPro" id="IPR036702">
    <property type="entry name" value="ComB-like_sf"/>
</dbReference>
<accession>A0ABY1M5N0</accession>
<dbReference type="Proteomes" id="UP000193566">
    <property type="component" value="Unassembled WGS sequence"/>
</dbReference>
<keyword evidence="6" id="KW-0460">Magnesium</keyword>
<gene>
    <name evidence="8" type="ORF">SAMN02745947_00677</name>
</gene>
<dbReference type="PANTHER" id="PTHR37311:SF1">
    <property type="entry name" value="2-PHOSPHOSULFOLACTATE PHOSPHATASE-RELATED"/>
    <property type="match status" value="1"/>
</dbReference>
<evidence type="ECO:0000313" key="9">
    <source>
        <dbReference type="Proteomes" id="UP000193566"/>
    </source>
</evidence>
<evidence type="ECO:0000256" key="3">
    <source>
        <dbReference type="ARBA" id="ARBA00012953"/>
    </source>
</evidence>
<comment type="caution">
    <text evidence="8">The sequence shown here is derived from an EMBL/GenBank/DDBJ whole genome shotgun (WGS) entry which is preliminary data.</text>
</comment>
<evidence type="ECO:0000256" key="2">
    <source>
        <dbReference type="ARBA" id="ARBA00009997"/>
    </source>
</evidence>
<dbReference type="InterPro" id="IPR005238">
    <property type="entry name" value="ComB-like"/>
</dbReference>
<dbReference type="Pfam" id="PF04029">
    <property type="entry name" value="2-ph_phosp"/>
    <property type="match status" value="1"/>
</dbReference>